<organism evidence="2 3">
    <name type="scientific">Natrialba taiwanensis DSM 12281</name>
    <dbReference type="NCBI Taxonomy" id="1230458"/>
    <lineage>
        <taxon>Archaea</taxon>
        <taxon>Methanobacteriati</taxon>
        <taxon>Methanobacteriota</taxon>
        <taxon>Stenosarchaea group</taxon>
        <taxon>Halobacteria</taxon>
        <taxon>Halobacteriales</taxon>
        <taxon>Natrialbaceae</taxon>
        <taxon>Natrialba</taxon>
    </lineage>
</organism>
<evidence type="ECO:0000313" key="3">
    <source>
        <dbReference type="Proteomes" id="UP000011648"/>
    </source>
</evidence>
<dbReference type="PATRIC" id="fig|1230458.4.peg.175"/>
<proteinExistence type="predicted"/>
<dbReference type="STRING" id="1230458.C484_00945"/>
<feature type="region of interest" description="Disordered" evidence="1">
    <location>
        <begin position="68"/>
        <end position="88"/>
    </location>
</feature>
<dbReference type="InterPro" id="IPR035198">
    <property type="entry name" value="SU10_MCP"/>
</dbReference>
<reference evidence="2 3" key="1">
    <citation type="journal article" date="2014" name="PLoS Genet.">
        <title>Phylogenetically driven sequencing of extremely halophilic archaea reveals strategies for static and dynamic osmo-response.</title>
        <authorList>
            <person name="Becker E.A."/>
            <person name="Seitzer P.M."/>
            <person name="Tritt A."/>
            <person name="Larsen D."/>
            <person name="Krusor M."/>
            <person name="Yao A.I."/>
            <person name="Wu D."/>
            <person name="Madern D."/>
            <person name="Eisen J.A."/>
            <person name="Darling A.E."/>
            <person name="Facciotti M.T."/>
        </authorList>
    </citation>
    <scope>NUCLEOTIDE SEQUENCE [LARGE SCALE GENOMIC DNA]</scope>
    <source>
        <strain evidence="2 3">DSM 12281</strain>
    </source>
</reference>
<gene>
    <name evidence="2" type="ORF">C484_00945</name>
</gene>
<comment type="caution">
    <text evidence="2">The sequence shown here is derived from an EMBL/GenBank/DDBJ whole genome shotgun (WGS) entry which is preliminary data.</text>
</comment>
<name>M0ADT1_9EURY</name>
<keyword evidence="3" id="KW-1185">Reference proteome</keyword>
<dbReference type="Proteomes" id="UP000011648">
    <property type="component" value="Unassembled WGS sequence"/>
</dbReference>
<protein>
    <submittedName>
        <fullName evidence="2">Uncharacterized protein</fullName>
    </submittedName>
</protein>
<feature type="compositionally biased region" description="Basic and acidic residues" evidence="1">
    <location>
        <begin position="71"/>
        <end position="87"/>
    </location>
</feature>
<dbReference type="AlphaFoldDB" id="M0ADT1"/>
<evidence type="ECO:0000256" key="1">
    <source>
        <dbReference type="SAM" id="MobiDB-lite"/>
    </source>
</evidence>
<accession>M0ADT1</accession>
<evidence type="ECO:0000313" key="2">
    <source>
        <dbReference type="EMBL" id="ELY96546.1"/>
    </source>
</evidence>
<sequence length="442" mass="47337">MNMSASTDAPYDDLQTDRDIAARLATPTDDNAQTIYDTILRAFGLPEVPIERGRVGVPVSHVQDKLLASHQRAEDDPEATTRAEDQYGTRSPFVAAAAAGDGYQDLGENDRIAPVEEMSSRAAIDQSVVGAATPIEVDPQIIDIQRSAAPVLDVIQTQAQAGFEAKYNVISDRNDPIGMVSEADAAGDISSLSEGDFSLATESKDMKISLDQARISDFSQRAEDTLGYMDLSQTTLGQRAIARALFKAKQIFYGDPSVAAGDNSVEDSNAYEGMASIFDAAGNSFDKTTVASGFLEDLLDEITSQVTNTGAMWGSMRVLCSPQFYNAVYDEVPPVVRIDGYDADVEYGPQGLAIGTEQGSIQITPCDNIRGYGALTGVGASSSAGDVFVIDERATQFRQLAPFSTVPLGRTGLADKVAFFEYGTLIDKSHGEHGLWLQGYDI</sequence>
<dbReference type="EMBL" id="AOIL01000007">
    <property type="protein sequence ID" value="ELY96546.1"/>
    <property type="molecule type" value="Genomic_DNA"/>
</dbReference>
<dbReference type="Pfam" id="PF17236">
    <property type="entry name" value="SU10_MCP"/>
    <property type="match status" value="1"/>
</dbReference>